<dbReference type="EMBL" id="OZ037947">
    <property type="protein sequence ID" value="CAL1707999.1"/>
    <property type="molecule type" value="Genomic_DNA"/>
</dbReference>
<protein>
    <recommendedName>
        <fullName evidence="2">DUF7082 domain-containing protein</fullName>
    </recommendedName>
</protein>
<feature type="compositionally biased region" description="Low complexity" evidence="1">
    <location>
        <begin position="447"/>
        <end position="461"/>
    </location>
</feature>
<evidence type="ECO:0000256" key="1">
    <source>
        <dbReference type="SAM" id="MobiDB-lite"/>
    </source>
</evidence>
<dbReference type="Pfam" id="PF23305">
    <property type="entry name" value="DUF7082"/>
    <property type="match status" value="1"/>
</dbReference>
<dbReference type="PANTHER" id="PTHR39463:SF1">
    <property type="entry name" value="MEDUSA"/>
    <property type="match status" value="1"/>
</dbReference>
<feature type="compositionally biased region" description="Basic residues" evidence="1">
    <location>
        <begin position="245"/>
        <end position="257"/>
    </location>
</feature>
<proteinExistence type="predicted"/>
<feature type="region of interest" description="Disordered" evidence="1">
    <location>
        <begin position="447"/>
        <end position="471"/>
    </location>
</feature>
<evidence type="ECO:0000313" key="3">
    <source>
        <dbReference type="EMBL" id="CAL1707999.1"/>
    </source>
</evidence>
<gene>
    <name evidence="3" type="ORF">GFSPODELE1_LOCUS6641</name>
</gene>
<feature type="region of interest" description="Disordered" evidence="1">
    <location>
        <begin position="524"/>
        <end position="543"/>
    </location>
</feature>
<organism evidence="3 4">
    <name type="scientific">Somion occarium</name>
    <dbReference type="NCBI Taxonomy" id="3059160"/>
    <lineage>
        <taxon>Eukaryota</taxon>
        <taxon>Fungi</taxon>
        <taxon>Dikarya</taxon>
        <taxon>Basidiomycota</taxon>
        <taxon>Agaricomycotina</taxon>
        <taxon>Agaricomycetes</taxon>
        <taxon>Polyporales</taxon>
        <taxon>Cerrenaceae</taxon>
        <taxon>Somion</taxon>
    </lineage>
</organism>
<keyword evidence="4" id="KW-1185">Reference proteome</keyword>
<feature type="compositionally biased region" description="Polar residues" evidence="1">
    <location>
        <begin position="229"/>
        <end position="244"/>
    </location>
</feature>
<dbReference type="InterPro" id="IPR055509">
    <property type="entry name" value="DUF7082"/>
</dbReference>
<accession>A0ABP1DM34</accession>
<dbReference type="Proteomes" id="UP001497453">
    <property type="component" value="Chromosome 4"/>
</dbReference>
<evidence type="ECO:0000259" key="2">
    <source>
        <dbReference type="Pfam" id="PF23305"/>
    </source>
</evidence>
<feature type="domain" description="DUF7082" evidence="2">
    <location>
        <begin position="270"/>
        <end position="422"/>
    </location>
</feature>
<name>A0ABP1DM34_9APHY</name>
<feature type="region of interest" description="Disordered" evidence="1">
    <location>
        <begin position="213"/>
        <end position="267"/>
    </location>
</feature>
<reference evidence="4" key="1">
    <citation type="submission" date="2024-04" db="EMBL/GenBank/DDBJ databases">
        <authorList>
            <person name="Shaw F."/>
            <person name="Minotto A."/>
        </authorList>
    </citation>
    <scope>NUCLEOTIDE SEQUENCE [LARGE SCALE GENOMIC DNA]</scope>
</reference>
<feature type="compositionally biased region" description="Polar residues" evidence="1">
    <location>
        <begin position="524"/>
        <end position="539"/>
    </location>
</feature>
<sequence>MTSVASMPISRMHSPDGFHGGAHSAVYSSGHQYYMSSPTLHNASPQHRPSPIRSASNVIVSPRGQFRISHYRSIEGEAGACIVIAVDFCHQTNETTFLRLVLGRRALTTAVRHIPECRYGAWELEAVVPLPDDFANPSTPVPLSVQALNSDNSILDSVIAGNFVYCSSPGPVYSTSIPRRVGHSIKQSNSSENLLLADSMASPRTSLVTISSKAFDAPGSRMRHPMPRSCSSRSRNGKASSQSLRPRKKQALMRTRRFGPGENMPDSQRVILDVGSPVETMAVDWTDEEVKVGRRLIRFYSQQNGTKLTVTCDHIKQDDYHEGDAVVSCIYRKDTNSCYVTSVDIICLLESLTNESFEIEEKNRIRRNLEGFRPKTVSKNRSGSEDFFQQIMDFPAPKPRNIEKDVKVFDWNVLPQALDKIISKYSLYSDLESGSVMVNANCYSRTSSSPPSDMMPIMGPSHSPSPYDSDRMTGSLHYASDGAFASASMHGSGFSQRSADMPYYARSDAVGSYSSFVESPATASSFSGTPSPRSHSSFGDAQCDPRIFTPEMHSLYPCNPMPGAASMSSLTVNSTAPSDGLLFDDEFSSLNSDCQPLMPNQGAASLDSFSLKFS</sequence>
<evidence type="ECO:0000313" key="4">
    <source>
        <dbReference type="Proteomes" id="UP001497453"/>
    </source>
</evidence>
<dbReference type="PANTHER" id="PTHR39463">
    <property type="entry name" value="MEDUSA"/>
    <property type="match status" value="1"/>
</dbReference>